<keyword evidence="2" id="KW-0472">Membrane</keyword>
<feature type="transmembrane region" description="Helical" evidence="2">
    <location>
        <begin position="388"/>
        <end position="406"/>
    </location>
</feature>
<gene>
    <name evidence="4" type="ORF">O3V59_03460</name>
</gene>
<keyword evidence="5" id="KW-1185">Reference proteome</keyword>
<name>A0A9X3TMW2_9BACL</name>
<evidence type="ECO:0000256" key="1">
    <source>
        <dbReference type="SAM" id="Coils"/>
    </source>
</evidence>
<evidence type="ECO:0000259" key="3">
    <source>
        <dbReference type="Pfam" id="PF13476"/>
    </source>
</evidence>
<proteinExistence type="predicted"/>
<keyword evidence="2" id="KW-0812">Transmembrane</keyword>
<dbReference type="PANTHER" id="PTHR41259">
    <property type="entry name" value="DOUBLE-STRAND BREAK REPAIR RAD50 ATPASE, PUTATIVE-RELATED"/>
    <property type="match status" value="1"/>
</dbReference>
<dbReference type="AlphaFoldDB" id="A0A9X3TMW2"/>
<sequence>MRIDELQLRGFGKWREAVFRFAPGINLFCAPNEAGKSTLLQGLFAALYGMKKDYVRTARYLPEYEKYLPWDGGAYETIVQYEVAGKSYRLHRWLEKEREQARLFLNPDWSEVTGLYQEDRRKERNFLELHLGLTRSLFTDVTWIRREPMAAAEHLLPSLGTDEADPAVNRVLAELERELAAIGKKERAENTLLGKAGSRVAEKERALAEAEAGWAAASSLARHIADWEAERKERERAREKLRQRLQRMEQEEAEWQARWRHSHVPPSPEQWEEWERNAVTAEERRLHRETRERLAALAARSVPDADTEPGAERERLESAYQRAVELRKAWEACREQVNRLAASAIAGTERPRQGRKAAGGLSAHRLLWAGSGLLMALAAGAFAAGRGAFGWIASVLAVFLAAAGAWRRRRARGNQRVPAVIKEWRRLQQEADRLEAELCDIYREWNAADWDAFLLLREEQMNRSRQREADRQAAEWKRREEEARLLARWGDALRSLLEAEKAERDRERDGLVQSLRETEERLQELREQIARASGEMGSHDAVSVARARSEYEDAAAALRSLQMRREALQLARDTLQEALAEWNRDVSPVLNGLASDVMAQITGGRYRDVRLDPRERFAVRLLEPDRHLVVEQEQCSLGTQDQLHFAQRVALLRLVSRQTEPLPLFLDDHFAHYDQERLERTLTFVAELSEEHQVFLFTCQERELTLLEPYLRGSDRHMVHRL</sequence>
<dbReference type="Proteomes" id="UP001151071">
    <property type="component" value="Unassembled WGS sequence"/>
</dbReference>
<dbReference type="EMBL" id="JAPYYP010000003">
    <property type="protein sequence ID" value="MDA5107406.1"/>
    <property type="molecule type" value="Genomic_DNA"/>
</dbReference>
<evidence type="ECO:0000313" key="5">
    <source>
        <dbReference type="Proteomes" id="UP001151071"/>
    </source>
</evidence>
<dbReference type="GO" id="GO:0016887">
    <property type="term" value="F:ATP hydrolysis activity"/>
    <property type="evidence" value="ECO:0007669"/>
    <property type="project" value="InterPro"/>
</dbReference>
<accession>A0A9X3TMW2</accession>
<dbReference type="Pfam" id="PF13476">
    <property type="entry name" value="AAA_23"/>
    <property type="match status" value="1"/>
</dbReference>
<reference evidence="4" key="1">
    <citation type="submission" date="2022-12" db="EMBL/GenBank/DDBJ databases">
        <title>Draft genome sequence of the thermophilic strain Brevibacillus thermoruber HT42, isolated from Los Humeros, Puebla, Mexico, with biotechnological potential.</title>
        <authorList>
            <person name="Lara Sanchez J."/>
            <person name="Solis Palacios R."/>
            <person name="Bustos Baena A.S."/>
            <person name="Ruz Baez A.E."/>
            <person name="Espinosa Luna G."/>
            <person name="Oliart Ros R.M."/>
        </authorList>
    </citation>
    <scope>NUCLEOTIDE SEQUENCE</scope>
    <source>
        <strain evidence="4">HT42</strain>
    </source>
</reference>
<dbReference type="SUPFAM" id="SSF52540">
    <property type="entry name" value="P-loop containing nucleoside triphosphate hydrolases"/>
    <property type="match status" value="1"/>
</dbReference>
<dbReference type="PANTHER" id="PTHR41259:SF1">
    <property type="entry name" value="DOUBLE-STRAND BREAK REPAIR RAD50 ATPASE, PUTATIVE-RELATED"/>
    <property type="match status" value="1"/>
</dbReference>
<evidence type="ECO:0000256" key="2">
    <source>
        <dbReference type="SAM" id="Phobius"/>
    </source>
</evidence>
<feature type="transmembrane region" description="Helical" evidence="2">
    <location>
        <begin position="365"/>
        <end position="382"/>
    </location>
</feature>
<dbReference type="InterPro" id="IPR038729">
    <property type="entry name" value="Rad50/SbcC_AAA"/>
</dbReference>
<feature type="coiled-coil region" evidence="1">
    <location>
        <begin position="224"/>
        <end position="258"/>
    </location>
</feature>
<comment type="caution">
    <text evidence="4">The sequence shown here is derived from an EMBL/GenBank/DDBJ whole genome shotgun (WGS) entry which is preliminary data.</text>
</comment>
<feature type="domain" description="Rad50/SbcC-type AAA" evidence="3">
    <location>
        <begin position="5"/>
        <end position="251"/>
    </location>
</feature>
<keyword evidence="2" id="KW-1133">Transmembrane helix</keyword>
<dbReference type="RefSeq" id="WP_271139503.1">
    <property type="nucleotide sequence ID" value="NZ_JAPYYP010000003.1"/>
</dbReference>
<dbReference type="Gene3D" id="3.40.50.300">
    <property type="entry name" value="P-loop containing nucleotide triphosphate hydrolases"/>
    <property type="match status" value="2"/>
</dbReference>
<dbReference type="GO" id="GO:0006302">
    <property type="term" value="P:double-strand break repair"/>
    <property type="evidence" value="ECO:0007669"/>
    <property type="project" value="InterPro"/>
</dbReference>
<feature type="coiled-coil region" evidence="1">
    <location>
        <begin position="508"/>
        <end position="585"/>
    </location>
</feature>
<keyword evidence="1" id="KW-0175">Coiled coil</keyword>
<evidence type="ECO:0000313" key="4">
    <source>
        <dbReference type="EMBL" id="MDA5107406.1"/>
    </source>
</evidence>
<organism evidence="4 5">
    <name type="scientific">Brevibacillus thermoruber</name>
    <dbReference type="NCBI Taxonomy" id="33942"/>
    <lineage>
        <taxon>Bacteria</taxon>
        <taxon>Bacillati</taxon>
        <taxon>Bacillota</taxon>
        <taxon>Bacilli</taxon>
        <taxon>Bacillales</taxon>
        <taxon>Paenibacillaceae</taxon>
        <taxon>Brevibacillus</taxon>
    </lineage>
</organism>
<protein>
    <submittedName>
        <fullName evidence="4">AAA family ATPase</fullName>
    </submittedName>
</protein>
<dbReference type="InterPro" id="IPR027417">
    <property type="entry name" value="P-loop_NTPase"/>
</dbReference>